<reference evidence="1" key="1">
    <citation type="thesis" date="2020" institute="ProQuest LLC" country="789 East Eisenhower Parkway, Ann Arbor, MI, USA">
        <title>Comparative Genomics and Chromosome Evolution.</title>
        <authorList>
            <person name="Mudd A.B."/>
        </authorList>
    </citation>
    <scope>NUCLEOTIDE SEQUENCE</scope>
    <source>
        <strain evidence="1">237g6f4</strain>
        <tissue evidence="1">Blood</tissue>
    </source>
</reference>
<gene>
    <name evidence="1" type="ORF">GDO81_022042</name>
</gene>
<comment type="caution">
    <text evidence="1">The sequence shown here is derived from an EMBL/GenBank/DDBJ whole genome shotgun (WGS) entry which is preliminary data.</text>
</comment>
<sequence>MLSSFRSLTLDHLNSLPPYKIIKTIKTIRTRNQCPISPEQRMSICTILSPQTSSPASTEGGQRLYMSQ</sequence>
<name>A0AAV6ZBF9_ENGPU</name>
<evidence type="ECO:0000313" key="2">
    <source>
        <dbReference type="Proteomes" id="UP000824782"/>
    </source>
</evidence>
<dbReference type="AlphaFoldDB" id="A0AAV6ZBF9"/>
<accession>A0AAV6ZBF9</accession>
<organism evidence="1 2">
    <name type="scientific">Engystomops pustulosus</name>
    <name type="common">Tungara frog</name>
    <name type="synonym">Physalaemus pustulosus</name>
    <dbReference type="NCBI Taxonomy" id="76066"/>
    <lineage>
        <taxon>Eukaryota</taxon>
        <taxon>Metazoa</taxon>
        <taxon>Chordata</taxon>
        <taxon>Craniata</taxon>
        <taxon>Vertebrata</taxon>
        <taxon>Euteleostomi</taxon>
        <taxon>Amphibia</taxon>
        <taxon>Batrachia</taxon>
        <taxon>Anura</taxon>
        <taxon>Neobatrachia</taxon>
        <taxon>Hyloidea</taxon>
        <taxon>Leptodactylidae</taxon>
        <taxon>Leiuperinae</taxon>
        <taxon>Engystomops</taxon>
    </lineage>
</organism>
<keyword evidence="2" id="KW-1185">Reference proteome</keyword>
<dbReference type="Proteomes" id="UP000824782">
    <property type="component" value="Unassembled WGS sequence"/>
</dbReference>
<proteinExistence type="predicted"/>
<evidence type="ECO:0000313" key="1">
    <source>
        <dbReference type="EMBL" id="KAG8544697.1"/>
    </source>
</evidence>
<protein>
    <submittedName>
        <fullName evidence="1">Uncharacterized protein</fullName>
    </submittedName>
</protein>
<dbReference type="EMBL" id="WNYA01002056">
    <property type="protein sequence ID" value="KAG8544697.1"/>
    <property type="molecule type" value="Genomic_DNA"/>
</dbReference>